<sequence length="285" mass="30695">MLPTRSAILLSGFRASLPRLSSPLQTLAPSSRDLPPPDPLADLVRFHLSSGDTDGAVAAIRSSADLVPPPSPAALNPVFSALSRTGQFASAISLFDSVSWARDAADLVTFNILIHCGCQSRQFDVAHQLFNEIRSRGYTPDVVSFNSLIKGLCDEHRVSDAFGVLDEMKQEGIVPNSYTYSMLIGLVTRGSSDSEKGLNLIREMLQLGLEPSRVNLNCVLLASCKEVKIYVANALYGRMSKSGILGDVISYTCFVNALCKKKMLAEAKTLFSEMQQNGAGASYVG</sequence>
<dbReference type="PANTHER" id="PTHR46128">
    <property type="entry name" value="MITOCHONDRIAL GROUP I INTRON SPLICING FACTOR CCM1"/>
    <property type="match status" value="1"/>
</dbReference>
<organism evidence="4 5">
    <name type="scientific">Ensete ventricosum</name>
    <name type="common">Abyssinian banana</name>
    <name type="synonym">Musa ensete</name>
    <dbReference type="NCBI Taxonomy" id="4639"/>
    <lineage>
        <taxon>Eukaryota</taxon>
        <taxon>Viridiplantae</taxon>
        <taxon>Streptophyta</taxon>
        <taxon>Embryophyta</taxon>
        <taxon>Tracheophyta</taxon>
        <taxon>Spermatophyta</taxon>
        <taxon>Magnoliopsida</taxon>
        <taxon>Liliopsida</taxon>
        <taxon>Zingiberales</taxon>
        <taxon>Musaceae</taxon>
        <taxon>Ensete</taxon>
    </lineage>
</organism>
<name>A0AAV8Q098_ENSVE</name>
<keyword evidence="5" id="KW-1185">Reference proteome</keyword>
<accession>A0AAV8Q098</accession>
<dbReference type="PROSITE" id="PS51375">
    <property type="entry name" value="PPR"/>
    <property type="match status" value="4"/>
</dbReference>
<dbReference type="InterPro" id="IPR050872">
    <property type="entry name" value="PPR_P_subfamily"/>
</dbReference>
<evidence type="ECO:0000256" key="1">
    <source>
        <dbReference type="ARBA" id="ARBA00007626"/>
    </source>
</evidence>
<dbReference type="InterPro" id="IPR002885">
    <property type="entry name" value="PPR_rpt"/>
</dbReference>
<evidence type="ECO:0000256" key="2">
    <source>
        <dbReference type="ARBA" id="ARBA00022737"/>
    </source>
</evidence>
<dbReference type="Pfam" id="PF13041">
    <property type="entry name" value="PPR_2"/>
    <property type="match status" value="1"/>
</dbReference>
<dbReference type="Gene3D" id="1.25.40.10">
    <property type="entry name" value="Tetratricopeptide repeat domain"/>
    <property type="match status" value="2"/>
</dbReference>
<reference evidence="4 5" key="1">
    <citation type="submission" date="2022-12" db="EMBL/GenBank/DDBJ databases">
        <title>Chromosome-scale assembly of the Ensete ventricosum genome.</title>
        <authorList>
            <person name="Dussert Y."/>
            <person name="Stocks J."/>
            <person name="Wendawek A."/>
            <person name="Woldeyes F."/>
            <person name="Nichols R.A."/>
            <person name="Borrell J.S."/>
        </authorList>
    </citation>
    <scope>NUCLEOTIDE SEQUENCE [LARGE SCALE GENOMIC DNA]</scope>
    <source>
        <strain evidence="5">cv. Maze</strain>
        <tissue evidence="4">Seeds</tissue>
    </source>
</reference>
<proteinExistence type="inferred from homology"/>
<evidence type="ECO:0008006" key="6">
    <source>
        <dbReference type="Google" id="ProtNLM"/>
    </source>
</evidence>
<gene>
    <name evidence="4" type="ORF">OPV22_033114</name>
</gene>
<comment type="caution">
    <text evidence="4">The sequence shown here is derived from an EMBL/GenBank/DDBJ whole genome shotgun (WGS) entry which is preliminary data.</text>
</comment>
<feature type="repeat" description="PPR" evidence="3">
    <location>
        <begin position="141"/>
        <end position="175"/>
    </location>
</feature>
<protein>
    <recommendedName>
        <fullName evidence="6">Pentacotripeptide-repeat region of PRORP domain-containing protein</fullName>
    </recommendedName>
</protein>
<keyword evidence="2" id="KW-0677">Repeat</keyword>
<evidence type="ECO:0000313" key="4">
    <source>
        <dbReference type="EMBL" id="KAJ8460188.1"/>
    </source>
</evidence>
<dbReference type="PANTHER" id="PTHR46128:SF211">
    <property type="entry name" value="PENTACOTRIPEPTIDE-REPEAT REGION OF PRORP DOMAIN-CONTAINING PROTEIN"/>
    <property type="match status" value="1"/>
</dbReference>
<evidence type="ECO:0000313" key="5">
    <source>
        <dbReference type="Proteomes" id="UP001222027"/>
    </source>
</evidence>
<feature type="repeat" description="PPR" evidence="3">
    <location>
        <begin position="176"/>
        <end position="211"/>
    </location>
</feature>
<feature type="repeat" description="PPR" evidence="3">
    <location>
        <begin position="247"/>
        <end position="281"/>
    </location>
</feature>
<evidence type="ECO:0000256" key="3">
    <source>
        <dbReference type="PROSITE-ProRule" id="PRU00708"/>
    </source>
</evidence>
<comment type="similarity">
    <text evidence="1">Belongs to the PPR family. P subfamily.</text>
</comment>
<dbReference type="Pfam" id="PF01535">
    <property type="entry name" value="PPR"/>
    <property type="match status" value="1"/>
</dbReference>
<feature type="repeat" description="PPR" evidence="3">
    <location>
        <begin position="106"/>
        <end position="140"/>
    </location>
</feature>
<dbReference type="Pfam" id="PF12854">
    <property type="entry name" value="PPR_1"/>
    <property type="match status" value="1"/>
</dbReference>
<dbReference type="EMBL" id="JAQQAF010000009">
    <property type="protein sequence ID" value="KAJ8460188.1"/>
    <property type="molecule type" value="Genomic_DNA"/>
</dbReference>
<dbReference type="AlphaFoldDB" id="A0AAV8Q098"/>
<dbReference type="NCBIfam" id="TIGR00756">
    <property type="entry name" value="PPR"/>
    <property type="match status" value="3"/>
</dbReference>
<dbReference type="Proteomes" id="UP001222027">
    <property type="component" value="Unassembled WGS sequence"/>
</dbReference>
<dbReference type="InterPro" id="IPR011990">
    <property type="entry name" value="TPR-like_helical_dom_sf"/>
</dbReference>